<dbReference type="AlphaFoldDB" id="A0A4R2AXQ9"/>
<comment type="caution">
    <text evidence="1">The sequence shown here is derived from an EMBL/GenBank/DDBJ whole genome shotgun (WGS) entry which is preliminary data.</text>
</comment>
<sequence length="61" mass="6829">MTSIANIGDEIIFKKGIAGIVEKVNDNSVIVKITENPTKEEYRGNITVVAHKNYKIINKKK</sequence>
<reference evidence="1 2" key="1">
    <citation type="journal article" date="2015" name="Stand. Genomic Sci.">
        <title>Genomic Encyclopedia of Bacterial and Archaeal Type Strains, Phase III: the genomes of soil and plant-associated and newly described type strains.</title>
        <authorList>
            <person name="Whitman W.B."/>
            <person name="Woyke T."/>
            <person name="Klenk H.P."/>
            <person name="Zhou Y."/>
            <person name="Lilburn T.G."/>
            <person name="Beck B.J."/>
            <person name="De Vos P."/>
            <person name="Vandamme P."/>
            <person name="Eisen J.A."/>
            <person name="Garrity G."/>
            <person name="Hugenholtz P."/>
            <person name="Kyrpides N.C."/>
        </authorList>
    </citation>
    <scope>NUCLEOTIDE SEQUENCE [LARGE SCALE GENOMIC DNA]</scope>
    <source>
        <strain evidence="1 2">CV53</strain>
    </source>
</reference>
<accession>A0A4R2AXQ9</accession>
<protein>
    <submittedName>
        <fullName evidence="1">Uncharacterized protein YkvS</fullName>
    </submittedName>
</protein>
<evidence type="ECO:0000313" key="2">
    <source>
        <dbReference type="Proteomes" id="UP000295689"/>
    </source>
</evidence>
<name>A0A4R2AXQ9_9BACI</name>
<dbReference type="EMBL" id="SLVV01000020">
    <property type="protein sequence ID" value="TCN18455.1"/>
    <property type="molecule type" value="Genomic_DNA"/>
</dbReference>
<organism evidence="1 2">
    <name type="scientific">Mesobacillus foraminis</name>
    <dbReference type="NCBI Taxonomy" id="279826"/>
    <lineage>
        <taxon>Bacteria</taxon>
        <taxon>Bacillati</taxon>
        <taxon>Bacillota</taxon>
        <taxon>Bacilli</taxon>
        <taxon>Bacillales</taxon>
        <taxon>Bacillaceae</taxon>
        <taxon>Mesobacillus</taxon>
    </lineage>
</organism>
<dbReference type="Proteomes" id="UP000295689">
    <property type="component" value="Unassembled WGS sequence"/>
</dbReference>
<proteinExistence type="predicted"/>
<dbReference type="RefSeq" id="WP_132011436.1">
    <property type="nucleotide sequence ID" value="NZ_JABUHM010000003.1"/>
</dbReference>
<gene>
    <name evidence="1" type="ORF">EV146_12055</name>
</gene>
<dbReference type="InterPro" id="IPR018690">
    <property type="entry name" value="DUF2187"/>
</dbReference>
<dbReference type="Pfam" id="PF09953">
    <property type="entry name" value="DUF2187"/>
    <property type="match status" value="1"/>
</dbReference>
<evidence type="ECO:0000313" key="1">
    <source>
        <dbReference type="EMBL" id="TCN18455.1"/>
    </source>
</evidence>
<keyword evidence="2" id="KW-1185">Reference proteome</keyword>